<gene>
    <name evidence="1" type="ORF">WCD74_22585</name>
</gene>
<dbReference type="EMBL" id="JBBEGN010000014">
    <property type="protein sequence ID" value="MEJ2870570.1"/>
    <property type="molecule type" value="Genomic_DNA"/>
</dbReference>
<dbReference type="RefSeq" id="WP_337697140.1">
    <property type="nucleotide sequence ID" value="NZ_JBBEGN010000014.1"/>
</dbReference>
<name>A0ABU8MV96_9PSEU</name>
<evidence type="ECO:0000313" key="2">
    <source>
        <dbReference type="Proteomes" id="UP001385809"/>
    </source>
</evidence>
<keyword evidence="2" id="KW-1185">Reference proteome</keyword>
<sequence>MSTDITPRDRAVLAALAAGRGTIVAGRILIDGVPLADQFVAARLRAAGLLVEPRRAA</sequence>
<reference evidence="1 2" key="1">
    <citation type="submission" date="2024-03" db="EMBL/GenBank/DDBJ databases">
        <title>Actinomycetospora sp. OC33-EN08, a novel actinomycete isolated from wild orchid (Aerides multiflora).</title>
        <authorList>
            <person name="Suriyachadkun C."/>
        </authorList>
    </citation>
    <scope>NUCLEOTIDE SEQUENCE [LARGE SCALE GENOMIC DNA]</scope>
    <source>
        <strain evidence="1 2">OC33-EN08</strain>
    </source>
</reference>
<dbReference type="Proteomes" id="UP001385809">
    <property type="component" value="Unassembled WGS sequence"/>
</dbReference>
<organism evidence="1 2">
    <name type="scientific">Actinomycetospora aurantiaca</name>
    <dbReference type="NCBI Taxonomy" id="3129233"/>
    <lineage>
        <taxon>Bacteria</taxon>
        <taxon>Bacillati</taxon>
        <taxon>Actinomycetota</taxon>
        <taxon>Actinomycetes</taxon>
        <taxon>Pseudonocardiales</taxon>
        <taxon>Pseudonocardiaceae</taxon>
        <taxon>Actinomycetospora</taxon>
    </lineage>
</organism>
<accession>A0ABU8MV96</accession>
<proteinExistence type="predicted"/>
<evidence type="ECO:0000313" key="1">
    <source>
        <dbReference type="EMBL" id="MEJ2870570.1"/>
    </source>
</evidence>
<protein>
    <submittedName>
        <fullName evidence="1">Uncharacterized protein</fullName>
    </submittedName>
</protein>
<comment type="caution">
    <text evidence="1">The sequence shown here is derived from an EMBL/GenBank/DDBJ whole genome shotgun (WGS) entry which is preliminary data.</text>
</comment>